<evidence type="ECO:0000313" key="2">
    <source>
        <dbReference type="EMBL" id="KAK8094922.1"/>
    </source>
</evidence>
<feature type="region of interest" description="Disordered" evidence="1">
    <location>
        <begin position="1"/>
        <end position="104"/>
    </location>
</feature>
<comment type="caution">
    <text evidence="2">The sequence shown here is derived from an EMBL/GenBank/DDBJ whole genome shotgun (WGS) entry which is preliminary data.</text>
</comment>
<organism evidence="2 3">
    <name type="scientific">Apiospora hydei</name>
    <dbReference type="NCBI Taxonomy" id="1337664"/>
    <lineage>
        <taxon>Eukaryota</taxon>
        <taxon>Fungi</taxon>
        <taxon>Dikarya</taxon>
        <taxon>Ascomycota</taxon>
        <taxon>Pezizomycotina</taxon>
        <taxon>Sordariomycetes</taxon>
        <taxon>Xylariomycetidae</taxon>
        <taxon>Amphisphaeriales</taxon>
        <taxon>Apiosporaceae</taxon>
        <taxon>Apiospora</taxon>
    </lineage>
</organism>
<accession>A0ABR1XED3</accession>
<dbReference type="EMBL" id="JAQQWN010000002">
    <property type="protein sequence ID" value="KAK8094922.1"/>
    <property type="molecule type" value="Genomic_DNA"/>
</dbReference>
<proteinExistence type="predicted"/>
<feature type="compositionally biased region" description="Basic and acidic residues" evidence="1">
    <location>
        <begin position="16"/>
        <end position="29"/>
    </location>
</feature>
<dbReference type="GeneID" id="92038982"/>
<keyword evidence="3" id="KW-1185">Reference proteome</keyword>
<sequence length="104" mass="10063">MSTGGPPAGIHIGGNKGDRGLVSKLKDAIKPGSSSAKKDSTSLPGGAAHESQDRGGGGVLNALKPGTDNMEGRSSMPADARGFQPGIPGGPGMQGVGPSNSTVA</sequence>
<name>A0ABR1XED3_9PEZI</name>
<gene>
    <name evidence="2" type="ORF">PG997_001607</name>
</gene>
<dbReference type="Proteomes" id="UP001433268">
    <property type="component" value="Unassembled WGS sequence"/>
</dbReference>
<dbReference type="RefSeq" id="XP_066675695.1">
    <property type="nucleotide sequence ID" value="XM_066805922.1"/>
</dbReference>
<protein>
    <submittedName>
        <fullName evidence="2">Uncharacterized protein</fullName>
    </submittedName>
</protein>
<evidence type="ECO:0000313" key="3">
    <source>
        <dbReference type="Proteomes" id="UP001433268"/>
    </source>
</evidence>
<evidence type="ECO:0000256" key="1">
    <source>
        <dbReference type="SAM" id="MobiDB-lite"/>
    </source>
</evidence>
<reference evidence="2 3" key="1">
    <citation type="submission" date="2023-01" db="EMBL/GenBank/DDBJ databases">
        <title>Analysis of 21 Apiospora genomes using comparative genomics revels a genus with tremendous synthesis potential of carbohydrate active enzymes and secondary metabolites.</title>
        <authorList>
            <person name="Sorensen T."/>
        </authorList>
    </citation>
    <scope>NUCLEOTIDE SEQUENCE [LARGE SCALE GENOMIC DNA]</scope>
    <source>
        <strain evidence="2 3">CBS 114990</strain>
    </source>
</reference>